<dbReference type="InterPro" id="IPR008979">
    <property type="entry name" value="Galactose-bd-like_sf"/>
</dbReference>
<evidence type="ECO:0008006" key="4">
    <source>
        <dbReference type="Google" id="ProtNLM"/>
    </source>
</evidence>
<name>A0A9P9ERD9_9HYPO</name>
<evidence type="ECO:0000313" key="2">
    <source>
        <dbReference type="EMBL" id="KAH7142112.1"/>
    </source>
</evidence>
<dbReference type="Proteomes" id="UP000738349">
    <property type="component" value="Unassembled WGS sequence"/>
</dbReference>
<dbReference type="PANTHER" id="PTHR36848">
    <property type="entry name" value="DNA-BINDING PROTEIN (PUTATIVE SECRETED PROTEIN)-RELATED"/>
    <property type="match status" value="1"/>
</dbReference>
<feature type="chain" id="PRO_5040249864" description="Secreted protein" evidence="1">
    <location>
        <begin position="18"/>
        <end position="991"/>
    </location>
</feature>
<dbReference type="AlphaFoldDB" id="A0A9P9ERD9"/>
<evidence type="ECO:0000313" key="3">
    <source>
        <dbReference type="Proteomes" id="UP000738349"/>
    </source>
</evidence>
<organism evidence="2 3">
    <name type="scientific">Dactylonectria macrodidyma</name>
    <dbReference type="NCBI Taxonomy" id="307937"/>
    <lineage>
        <taxon>Eukaryota</taxon>
        <taxon>Fungi</taxon>
        <taxon>Dikarya</taxon>
        <taxon>Ascomycota</taxon>
        <taxon>Pezizomycotina</taxon>
        <taxon>Sordariomycetes</taxon>
        <taxon>Hypocreomycetidae</taxon>
        <taxon>Hypocreales</taxon>
        <taxon>Nectriaceae</taxon>
        <taxon>Dactylonectria</taxon>
    </lineage>
</organism>
<gene>
    <name evidence="2" type="ORF">EDB81DRAFT_899636</name>
</gene>
<dbReference type="OrthoDB" id="2588159at2759"/>
<protein>
    <recommendedName>
        <fullName evidence="4">Secreted protein</fullName>
    </recommendedName>
</protein>
<comment type="caution">
    <text evidence="2">The sequence shown here is derived from an EMBL/GenBank/DDBJ whole genome shotgun (WGS) entry which is preliminary data.</text>
</comment>
<accession>A0A9P9ERD9</accession>
<dbReference type="PANTHER" id="PTHR36848:SF2">
    <property type="entry name" value="SECRETED PROTEIN"/>
    <property type="match status" value="1"/>
</dbReference>
<proteinExistence type="predicted"/>
<dbReference type="Pfam" id="PF17132">
    <property type="entry name" value="Glyco_hydro_106"/>
    <property type="match status" value="1"/>
</dbReference>
<sequence length="991" mass="108071">MLLSLLVASASILRAVATSDSSVLPGFNSPTSDHHASVDITNVVSDIRALKEVGAGGLQFLPFYNYGFGDPASFPTSTWDKYGFGTPAFKHVFVNALKTAKDTGLRFDFSLGASQGQGVPVEPLTPGLAMQLVYGEVAVTGGKVFKGSLPKAHHEFNFLSGFMHEQEEFGSDQLVGVVAAGVKSVVPGQGPLSIAVLDESTLVDLSEFVVNGQLTWKAPSGRNNYTLFALYERYTNQRSCNGVANPDGPIANGSWITDHFSANGAKLVTQFWENNLLDADIKKLLKSAGQHTWEDSMEMQAALWWTPDFIKRFKKSRGYSPVKYLPFMFHQSNAFTLYSPPYNTTYALSSAASAQDKYIQDYRKTLNEGYTEYLEAYNAWAASLGMSHSCQVAYNLPLDMSGDVPLVEVPELESLGFPTIDDSLQFVGAAHLSGRNVISTEIGAVQTGGYSQSVPSLVNLFRDAFAGGVNSMMLHGMQYGGEYNATWPGYTPFQYVYSELWSPRQPAWTHMNHTMAYTARNQVVLQAGTVKRDVAFYLFKQPWGAGVFYDGADLRAKGFTHEYLGPTNLASHEATVSDKLLAPDGPAYRALVFWNQTYISPEASKKVLKFAKQGLPILVHGSLPNTTIGTAGQKSVTQNMASLLKFSNVKVVEDKKSLVAALQALGVEPRLSVKPKESSGNLYSVWRSSKTTELVYLYNKGSAASYDLTFNVAKNTVPFHLNAWTGEQHPWLSYKRSKAGITVSITLKEMQTAVFAFAAQKEGTYVVSHSANVEKLQLGQKNQIMALINDAKSATLTRSDGKKVKIPSVEGKKSPLKLNVGPWDLTLESWVPSSNTSDSRSSIEVLHLGSQDTLVPWSKIPATQNVSGIGIYTASFTLPQSTLLKSDQMATLINFGPVLNTLRAWVNGKELPAVDISDPEVDISKFVVEGENTVKVEVSSTLFNAVKARVNWVKNMGAGPAVPAFYTAADWQAYGLVGPVHVRTLRKVVVN</sequence>
<keyword evidence="3" id="KW-1185">Reference proteome</keyword>
<keyword evidence="1" id="KW-0732">Signal</keyword>
<dbReference type="SUPFAM" id="SSF49785">
    <property type="entry name" value="Galactose-binding domain-like"/>
    <property type="match status" value="1"/>
</dbReference>
<feature type="signal peptide" evidence="1">
    <location>
        <begin position="1"/>
        <end position="17"/>
    </location>
</feature>
<reference evidence="2" key="1">
    <citation type="journal article" date="2021" name="Nat. Commun.">
        <title>Genetic determinants of endophytism in the Arabidopsis root mycobiome.</title>
        <authorList>
            <person name="Mesny F."/>
            <person name="Miyauchi S."/>
            <person name="Thiergart T."/>
            <person name="Pickel B."/>
            <person name="Atanasova L."/>
            <person name="Karlsson M."/>
            <person name="Huettel B."/>
            <person name="Barry K.W."/>
            <person name="Haridas S."/>
            <person name="Chen C."/>
            <person name="Bauer D."/>
            <person name="Andreopoulos W."/>
            <person name="Pangilinan J."/>
            <person name="LaButti K."/>
            <person name="Riley R."/>
            <person name="Lipzen A."/>
            <person name="Clum A."/>
            <person name="Drula E."/>
            <person name="Henrissat B."/>
            <person name="Kohler A."/>
            <person name="Grigoriev I.V."/>
            <person name="Martin F.M."/>
            <person name="Hacquard S."/>
        </authorList>
    </citation>
    <scope>NUCLEOTIDE SEQUENCE</scope>
    <source>
        <strain evidence="2">MPI-CAGE-AT-0147</strain>
    </source>
</reference>
<dbReference type="Gene3D" id="2.60.120.260">
    <property type="entry name" value="Galactose-binding domain-like"/>
    <property type="match status" value="1"/>
</dbReference>
<dbReference type="InterPro" id="IPR053161">
    <property type="entry name" value="Ulvan_degrading_GH"/>
</dbReference>
<dbReference type="GO" id="GO:0005975">
    <property type="term" value="P:carbohydrate metabolic process"/>
    <property type="evidence" value="ECO:0007669"/>
    <property type="project" value="InterPro"/>
</dbReference>
<dbReference type="EMBL" id="JAGMUV010000010">
    <property type="protein sequence ID" value="KAH7142112.1"/>
    <property type="molecule type" value="Genomic_DNA"/>
</dbReference>
<dbReference type="GO" id="GO:0004553">
    <property type="term" value="F:hydrolase activity, hydrolyzing O-glycosyl compounds"/>
    <property type="evidence" value="ECO:0007669"/>
    <property type="project" value="InterPro"/>
</dbReference>
<evidence type="ECO:0000256" key="1">
    <source>
        <dbReference type="SAM" id="SignalP"/>
    </source>
</evidence>